<sequence>MSTSDVTDRSSVPDEPRVHRNLRLLSLILGIEAIAMVIVTGVLVVDLFTQRATSMATAVALTALVALGAVWVIALFIGSLRVAQWVRGGALIWQVIQLAIAVGAFQGETAQPLMGLAILIPTAAAIALLLSKPVTEALRRRELDQYRDEVDPRG</sequence>
<feature type="transmembrane region" description="Helical" evidence="1">
    <location>
        <begin position="113"/>
        <end position="131"/>
    </location>
</feature>
<feature type="transmembrane region" description="Helical" evidence="1">
    <location>
        <begin position="24"/>
        <end position="45"/>
    </location>
</feature>
<gene>
    <name evidence="2" type="ORF">D9V32_07825</name>
</gene>
<organism evidence="2 3">
    <name type="scientific">Mycetocola tolaasinivorans</name>
    <dbReference type="NCBI Taxonomy" id="76635"/>
    <lineage>
        <taxon>Bacteria</taxon>
        <taxon>Bacillati</taxon>
        <taxon>Actinomycetota</taxon>
        <taxon>Actinomycetes</taxon>
        <taxon>Micrococcales</taxon>
        <taxon>Microbacteriaceae</taxon>
        <taxon>Mycetocola</taxon>
    </lineage>
</organism>
<keyword evidence="1" id="KW-0472">Membrane</keyword>
<dbReference type="OrthoDB" id="5125140at2"/>
<dbReference type="Proteomes" id="UP000272503">
    <property type="component" value="Unassembled WGS sequence"/>
</dbReference>
<feature type="transmembrane region" description="Helical" evidence="1">
    <location>
        <begin position="90"/>
        <end position="107"/>
    </location>
</feature>
<dbReference type="EMBL" id="RCUX01000005">
    <property type="protein sequence ID" value="RLP76056.1"/>
    <property type="molecule type" value="Genomic_DNA"/>
</dbReference>
<accession>A0A3L7A6U5</accession>
<dbReference type="AlphaFoldDB" id="A0A3L7A6U5"/>
<evidence type="ECO:0000313" key="2">
    <source>
        <dbReference type="EMBL" id="RLP76056.1"/>
    </source>
</evidence>
<name>A0A3L7A6U5_9MICO</name>
<comment type="caution">
    <text evidence="2">The sequence shown here is derived from an EMBL/GenBank/DDBJ whole genome shotgun (WGS) entry which is preliminary data.</text>
</comment>
<dbReference type="RefSeq" id="WP_121648342.1">
    <property type="nucleotide sequence ID" value="NZ_RCUX01000005.1"/>
</dbReference>
<keyword evidence="1" id="KW-0812">Transmembrane</keyword>
<keyword evidence="3" id="KW-1185">Reference proteome</keyword>
<feature type="transmembrane region" description="Helical" evidence="1">
    <location>
        <begin position="57"/>
        <end position="78"/>
    </location>
</feature>
<reference evidence="2 3" key="1">
    <citation type="submission" date="2018-10" db="EMBL/GenBank/DDBJ databases">
        <authorList>
            <person name="Li J."/>
        </authorList>
    </citation>
    <scope>NUCLEOTIDE SEQUENCE [LARGE SCALE GENOMIC DNA]</scope>
    <source>
        <strain evidence="2 3">IF 016277</strain>
    </source>
</reference>
<protein>
    <submittedName>
        <fullName evidence="2">Uncharacterized protein</fullName>
    </submittedName>
</protein>
<keyword evidence="1" id="KW-1133">Transmembrane helix</keyword>
<evidence type="ECO:0000256" key="1">
    <source>
        <dbReference type="SAM" id="Phobius"/>
    </source>
</evidence>
<proteinExistence type="predicted"/>
<evidence type="ECO:0000313" key="3">
    <source>
        <dbReference type="Proteomes" id="UP000272503"/>
    </source>
</evidence>